<dbReference type="Proteomes" id="UP000814033">
    <property type="component" value="Unassembled WGS sequence"/>
</dbReference>
<organism evidence="1 2">
    <name type="scientific">Auriscalpium vulgare</name>
    <dbReference type="NCBI Taxonomy" id="40419"/>
    <lineage>
        <taxon>Eukaryota</taxon>
        <taxon>Fungi</taxon>
        <taxon>Dikarya</taxon>
        <taxon>Basidiomycota</taxon>
        <taxon>Agaricomycotina</taxon>
        <taxon>Agaricomycetes</taxon>
        <taxon>Russulales</taxon>
        <taxon>Auriscalpiaceae</taxon>
        <taxon>Auriscalpium</taxon>
    </lineage>
</organism>
<reference evidence="1" key="2">
    <citation type="journal article" date="2022" name="New Phytol.">
        <title>Evolutionary transition to the ectomycorrhizal habit in the genomes of a hyperdiverse lineage of mushroom-forming fungi.</title>
        <authorList>
            <person name="Looney B."/>
            <person name="Miyauchi S."/>
            <person name="Morin E."/>
            <person name="Drula E."/>
            <person name="Courty P.E."/>
            <person name="Kohler A."/>
            <person name="Kuo A."/>
            <person name="LaButti K."/>
            <person name="Pangilinan J."/>
            <person name="Lipzen A."/>
            <person name="Riley R."/>
            <person name="Andreopoulos W."/>
            <person name="He G."/>
            <person name="Johnson J."/>
            <person name="Nolan M."/>
            <person name="Tritt A."/>
            <person name="Barry K.W."/>
            <person name="Grigoriev I.V."/>
            <person name="Nagy L.G."/>
            <person name="Hibbett D."/>
            <person name="Henrissat B."/>
            <person name="Matheny P.B."/>
            <person name="Labbe J."/>
            <person name="Martin F.M."/>
        </authorList>
    </citation>
    <scope>NUCLEOTIDE SEQUENCE</scope>
    <source>
        <strain evidence="1">FP105234-sp</strain>
    </source>
</reference>
<dbReference type="EMBL" id="MU275945">
    <property type="protein sequence ID" value="KAI0045679.1"/>
    <property type="molecule type" value="Genomic_DNA"/>
</dbReference>
<accession>A0ACB8RNC9</accession>
<proteinExistence type="predicted"/>
<sequence>MAPGLLGFFGKRDKSNTPRKNAAEVTPGRQRPTASPASAKGSTSPSVDTYGGSQLSIETEYVLADAESPALPNSIYHLGSPSGSASSTKLKMPFRRRKQSLFSASASKVDLNDSTLPPLPPAKPAFLSSSSRNSSDSNSLHPPPSRSAIFAAYADSHSASSTRSLPQEQSSPLVPSRTFETMSIPDPHRMRSPTPPSPPPKPSKPSGGMFSWARSRDRTKSKPTPPPAKFAVQTPPPVDASSFNLKSFRHVTSPSPSPSPIPDRSPSPLPSYVVPPARPRPRGESAASDSSQRISVAAFREAQARRSTANSPVPSALGDGLKAESPYLGARRSPSGQPPERGRQRSSTVGSPNVLDYNPMSRLPVPRVPPTRSSTAPLFSSAPLTSSDESEEDESESEEDSTLRPSRKRTITRATNRAQSELGHRSQPSSSPFTSPSPSSSPQTRAPASASGHTTFLEARPRPQAGLVKDDRTPSVYSRTRASVSTSALVPDAAAKRASLIAQQSASALRAAAVSRARPKSVDSTSSESSSSGSSDDLPLAAFAMPQRPSSAASSASRGRMPSKPLIDISSLTGGNQPLPRPTAIHADSGASAGRPTAEIAAPAPSKAEDAPFKAGARPRKTSLGLSERLTQLAAAAKPPAPPSSSDSKSPDPSHVGTKPTAPLRSNLKVDTARPPPSAFSPAHEPESPPIVPTPIRERPTAPAFAVTSRPTSHASSSSIGTITALEKIMASEPEPTDVTAVRMVRSSQPSGPRESSLPRPSPKSSSSGSRGPTTTLVSRIPHNDVTSSAPPPKPFSGLLRNNSPASSGDSSSVRMPVTPRDGSELGAPANSRSGGRASAGRDTKSEMGEPVRVHRKRASVSFLDEQEGEREGRERERDTKRSQANGKVDASKEKDAAEQKRRERRRSEAKNAIELGKVINGKAPILDDDDEESPMDVPRMSRSANSNHPGGMNMPFPASATMGFPGQWGPGVSPAGTPSAQPSPFTSMPNLSNMNLSMGMGMDMNMNTAGMDPRMIAAHQQAMFIAKQTYQMAVAQQAMRDAADEWERGSSVSGWGGGRSSVAPSVMGMPNMAMGMGGMNGNMGMFPGGGFGMGMGSGGSVIGSGGSVMNGGGGMGMGMGWPQSAGMMYPPAPRSMYAGSVYAGSEVGGPGWGSRSAYGGDAPAPRDRSSRVPRMSAAPPPLPTAKAQRDGPRPRTKTAPSSGGQGQGQGPRRGEGVGLVGAVSPPSSWKGPS</sequence>
<name>A0ACB8RNC9_9AGAM</name>
<keyword evidence="2" id="KW-1185">Reference proteome</keyword>
<comment type="caution">
    <text evidence="1">The sequence shown here is derived from an EMBL/GenBank/DDBJ whole genome shotgun (WGS) entry which is preliminary data.</text>
</comment>
<gene>
    <name evidence="1" type="ORF">FA95DRAFT_1607529</name>
</gene>
<evidence type="ECO:0000313" key="2">
    <source>
        <dbReference type="Proteomes" id="UP000814033"/>
    </source>
</evidence>
<reference evidence="1" key="1">
    <citation type="submission" date="2021-02" db="EMBL/GenBank/DDBJ databases">
        <authorList>
            <consortium name="DOE Joint Genome Institute"/>
            <person name="Ahrendt S."/>
            <person name="Looney B.P."/>
            <person name="Miyauchi S."/>
            <person name="Morin E."/>
            <person name="Drula E."/>
            <person name="Courty P.E."/>
            <person name="Chicoki N."/>
            <person name="Fauchery L."/>
            <person name="Kohler A."/>
            <person name="Kuo A."/>
            <person name="Labutti K."/>
            <person name="Pangilinan J."/>
            <person name="Lipzen A."/>
            <person name="Riley R."/>
            <person name="Andreopoulos W."/>
            <person name="He G."/>
            <person name="Johnson J."/>
            <person name="Barry K.W."/>
            <person name="Grigoriev I.V."/>
            <person name="Nagy L."/>
            <person name="Hibbett D."/>
            <person name="Henrissat B."/>
            <person name="Matheny P.B."/>
            <person name="Labbe J."/>
            <person name="Martin F."/>
        </authorList>
    </citation>
    <scope>NUCLEOTIDE SEQUENCE</scope>
    <source>
        <strain evidence="1">FP105234-sp</strain>
    </source>
</reference>
<protein>
    <submittedName>
        <fullName evidence="1">Uncharacterized protein</fullName>
    </submittedName>
</protein>
<evidence type="ECO:0000313" key="1">
    <source>
        <dbReference type="EMBL" id="KAI0045679.1"/>
    </source>
</evidence>